<sequence length="147" mass="17018">MSDYAKARISQSISEEESVYVRQRLLEYNVAHVSADIRAVYEPINLAVRDDAGSIVGGLLAIRYWDCMQVDTLWVDDAFRRNGYGSELLLHIEKIAEHRGCRFILVDTFSFQAPEFYPKYGYQIIGSVEDIHGGHCRYYFIKRLTQK</sequence>
<evidence type="ECO:0000259" key="1">
    <source>
        <dbReference type="PROSITE" id="PS51186"/>
    </source>
</evidence>
<dbReference type="EMBL" id="JBHUCX010000013">
    <property type="protein sequence ID" value="MFD1673889.1"/>
    <property type="molecule type" value="Genomic_DNA"/>
</dbReference>
<keyword evidence="2" id="KW-0012">Acyltransferase</keyword>
<organism evidence="2 3">
    <name type="scientific">Alicyclobacillus fodiniaquatilis</name>
    <dbReference type="NCBI Taxonomy" id="1661150"/>
    <lineage>
        <taxon>Bacteria</taxon>
        <taxon>Bacillati</taxon>
        <taxon>Bacillota</taxon>
        <taxon>Bacilli</taxon>
        <taxon>Bacillales</taxon>
        <taxon>Alicyclobacillaceae</taxon>
        <taxon>Alicyclobacillus</taxon>
    </lineage>
</organism>
<evidence type="ECO:0000313" key="3">
    <source>
        <dbReference type="Proteomes" id="UP001597079"/>
    </source>
</evidence>
<dbReference type="PROSITE" id="PS51186">
    <property type="entry name" value="GNAT"/>
    <property type="match status" value="1"/>
</dbReference>
<dbReference type="Pfam" id="PF00583">
    <property type="entry name" value="Acetyltransf_1"/>
    <property type="match status" value="1"/>
</dbReference>
<keyword evidence="2" id="KW-0808">Transferase</keyword>
<reference evidence="3" key="1">
    <citation type="journal article" date="2019" name="Int. J. Syst. Evol. Microbiol.">
        <title>The Global Catalogue of Microorganisms (GCM) 10K type strain sequencing project: providing services to taxonomists for standard genome sequencing and annotation.</title>
        <authorList>
            <consortium name="The Broad Institute Genomics Platform"/>
            <consortium name="The Broad Institute Genome Sequencing Center for Infectious Disease"/>
            <person name="Wu L."/>
            <person name="Ma J."/>
        </authorList>
    </citation>
    <scope>NUCLEOTIDE SEQUENCE [LARGE SCALE GENOMIC DNA]</scope>
    <source>
        <strain evidence="3">CGMCC 1.12286</strain>
    </source>
</reference>
<comment type="caution">
    <text evidence="2">The sequence shown here is derived from an EMBL/GenBank/DDBJ whole genome shotgun (WGS) entry which is preliminary data.</text>
</comment>
<evidence type="ECO:0000313" key="2">
    <source>
        <dbReference type="EMBL" id="MFD1673889.1"/>
    </source>
</evidence>
<dbReference type="SUPFAM" id="SSF55729">
    <property type="entry name" value="Acyl-CoA N-acyltransferases (Nat)"/>
    <property type="match status" value="1"/>
</dbReference>
<gene>
    <name evidence="2" type="ORF">ACFSB2_04095</name>
</gene>
<name>A0ABW4JBZ5_9BACL</name>
<accession>A0ABW4JBZ5</accession>
<dbReference type="CDD" id="cd04301">
    <property type="entry name" value="NAT_SF"/>
    <property type="match status" value="1"/>
</dbReference>
<dbReference type="InterPro" id="IPR016181">
    <property type="entry name" value="Acyl_CoA_acyltransferase"/>
</dbReference>
<dbReference type="Proteomes" id="UP001597079">
    <property type="component" value="Unassembled WGS sequence"/>
</dbReference>
<dbReference type="EC" id="2.3.-.-" evidence="2"/>
<dbReference type="InterPro" id="IPR000182">
    <property type="entry name" value="GNAT_dom"/>
</dbReference>
<dbReference type="RefSeq" id="WP_377941467.1">
    <property type="nucleotide sequence ID" value="NZ_JBHUCX010000013.1"/>
</dbReference>
<feature type="domain" description="N-acetyltransferase" evidence="1">
    <location>
        <begin position="1"/>
        <end position="145"/>
    </location>
</feature>
<keyword evidence="3" id="KW-1185">Reference proteome</keyword>
<proteinExistence type="predicted"/>
<protein>
    <submittedName>
        <fullName evidence="2">GNAT family N-acetyltransferase</fullName>
        <ecNumber evidence="2">2.3.-.-</ecNumber>
    </submittedName>
</protein>
<dbReference type="Gene3D" id="3.40.630.30">
    <property type="match status" value="1"/>
</dbReference>
<dbReference type="GO" id="GO:0016746">
    <property type="term" value="F:acyltransferase activity"/>
    <property type="evidence" value="ECO:0007669"/>
    <property type="project" value="UniProtKB-KW"/>
</dbReference>